<dbReference type="InterPro" id="IPR032308">
    <property type="entry name" value="TDBD"/>
</dbReference>
<feature type="region of interest" description="Disordered" evidence="13">
    <location>
        <begin position="733"/>
        <end position="786"/>
    </location>
</feature>
<dbReference type="GO" id="GO:0046923">
    <property type="term" value="F:ER retention sequence binding"/>
    <property type="evidence" value="ECO:0007669"/>
    <property type="project" value="InterPro"/>
</dbReference>
<feature type="region of interest" description="Disordered" evidence="13">
    <location>
        <begin position="699"/>
        <end position="721"/>
    </location>
</feature>
<evidence type="ECO:0000256" key="2">
    <source>
        <dbReference type="ARBA" id="ARBA00004477"/>
    </source>
</evidence>
<evidence type="ECO:0000259" key="15">
    <source>
        <dbReference type="Pfam" id="PF07897"/>
    </source>
</evidence>
<evidence type="ECO:0000256" key="11">
    <source>
        <dbReference type="ARBA" id="ARBA00023170"/>
    </source>
</evidence>
<evidence type="ECO:0000256" key="6">
    <source>
        <dbReference type="ARBA" id="ARBA00022824"/>
    </source>
</evidence>
<feature type="compositionally biased region" description="Polar residues" evidence="13">
    <location>
        <begin position="641"/>
        <end position="658"/>
    </location>
</feature>
<feature type="domain" description="Tify" evidence="16">
    <location>
        <begin position="805"/>
        <end position="839"/>
    </location>
</feature>
<feature type="region of interest" description="Disordered" evidence="13">
    <location>
        <begin position="641"/>
        <end position="677"/>
    </location>
</feature>
<evidence type="ECO:0000256" key="8">
    <source>
        <dbReference type="ARBA" id="ARBA00022927"/>
    </source>
</evidence>
<reference evidence="17" key="1">
    <citation type="submission" date="2023-03" db="EMBL/GenBank/DDBJ databases">
        <authorList>
            <person name="Julca I."/>
        </authorList>
    </citation>
    <scope>NUCLEOTIDE SEQUENCE</scope>
</reference>
<evidence type="ECO:0000313" key="18">
    <source>
        <dbReference type="Proteomes" id="UP001161247"/>
    </source>
</evidence>
<evidence type="ECO:0000256" key="12">
    <source>
        <dbReference type="ARBA" id="ARBA00023242"/>
    </source>
</evidence>
<keyword evidence="7" id="KW-0931">ER-Golgi transport</keyword>
<dbReference type="InterPro" id="IPR012463">
    <property type="entry name" value="Ninja_motif"/>
</dbReference>
<dbReference type="Pfam" id="PF00810">
    <property type="entry name" value="ER_lumen_recept"/>
    <property type="match status" value="1"/>
</dbReference>
<evidence type="ECO:0000256" key="10">
    <source>
        <dbReference type="ARBA" id="ARBA00023136"/>
    </source>
</evidence>
<feature type="transmembrane region" description="Helical" evidence="14">
    <location>
        <begin position="77"/>
        <end position="96"/>
    </location>
</feature>
<evidence type="ECO:0000256" key="14">
    <source>
        <dbReference type="SAM" id="Phobius"/>
    </source>
</evidence>
<evidence type="ECO:0000256" key="4">
    <source>
        <dbReference type="ARBA" id="ARBA00022448"/>
    </source>
</evidence>
<gene>
    <name evidence="17" type="ORF">OLC1_LOCUS15709</name>
</gene>
<feature type="transmembrane region" description="Helical" evidence="14">
    <location>
        <begin position="158"/>
        <end position="177"/>
    </location>
</feature>
<dbReference type="GO" id="GO:0015031">
    <property type="term" value="P:protein transport"/>
    <property type="evidence" value="ECO:0007669"/>
    <property type="project" value="UniProtKB-KW"/>
</dbReference>
<evidence type="ECO:0000256" key="3">
    <source>
        <dbReference type="ARBA" id="ARBA00010120"/>
    </source>
</evidence>
<sequence length="845" mass="93936">MPTYQCINMIVDFYEFLGDVFPVIQIVHQIKRPPAQHLGVGVLQEDRFMIMGSFGRRNSPLIWLSSWLKSRALKKTTLLAVILAFLLLLIVLRLFVKNPDHFFIASEACHLAGIVVLIYKLTTKKTCSGLSLQSQELTLIYLGLSLYSSVFIHDHSHGLIYSLLDLATILSTLWVIYTMRFKLKSTYVAALDNTPHYYLVVPCAILALIVHPHLFSGFMSKILLAFSVYIEAVAVVPQLRLIKNAKMIEPFTAHYVFALGISRFLSCAHWIIQVYESAGKYMLMVGNGYLWVLMALLAEIVQTFILADFCYYYIKRVPTSQPKSQWKMERFCEHIQSTMLGLVWEKKIMLEVSRVGVAESDDEIELSLELSIGGRYGKCKKPRQQIIEESSSLRRENHEKAVIENVVIPRPVFPFPEASAIRVGGEFQVEAGIETATTGSGIPESTVDQTRKREIQALRRLEARRKREVRMRKSAGWFRGITINGNGNNNNNCFDKVGLEAQKFQERAQDRKIREDESLLLDDDTAHRKKDTLKVTNFAVKNDETAIQGQCVPLKDGFSYQAYGAPPGYGGGGVRNEENEMKEKQQNKMFQPVACGSFRPYVNGNGNNNSEIVRQNSEATGQDSSGQNQSGIITRIVNQNAASNGSLERSSSAVSDYRSTSGKGGSTSDTGSHSSCLQANDRQLSITATSNTQNQAEINAKLLAPKNSTTKLPRESDCGAGDNTAAIYKVKTEPEAVTSKPENPTSNHLKQSSNSSDNPSNHQQQQNCGHRMPPLPQMPCVSTTGNGPNGKTVTGFLYRYTKNEVSIVCVCHGSSFTPAEFVEHAGGTDVTNPLRHITMVASPFV</sequence>
<dbReference type="PRINTS" id="PR00660">
    <property type="entry name" value="ERLUMENR"/>
</dbReference>
<keyword evidence="11" id="KW-0675">Receptor</keyword>
<protein>
    <submittedName>
        <fullName evidence="17">OLC1v1006718C1</fullName>
    </submittedName>
</protein>
<keyword evidence="6" id="KW-0256">Endoplasmic reticulum</keyword>
<dbReference type="GO" id="GO:0005789">
    <property type="term" value="C:endoplasmic reticulum membrane"/>
    <property type="evidence" value="ECO:0007669"/>
    <property type="project" value="UniProtKB-SubCell"/>
</dbReference>
<evidence type="ECO:0000256" key="7">
    <source>
        <dbReference type="ARBA" id="ARBA00022892"/>
    </source>
</evidence>
<proteinExistence type="inferred from homology"/>
<evidence type="ECO:0000259" key="16">
    <source>
        <dbReference type="Pfam" id="PF16135"/>
    </source>
</evidence>
<keyword evidence="18" id="KW-1185">Reference proteome</keyword>
<evidence type="ECO:0000256" key="5">
    <source>
        <dbReference type="ARBA" id="ARBA00022692"/>
    </source>
</evidence>
<keyword evidence="12" id="KW-0539">Nucleus</keyword>
<feature type="domain" description="Ethylene-responsive binding factor-associated repression" evidence="15">
    <location>
        <begin position="361"/>
        <end position="392"/>
    </location>
</feature>
<evidence type="ECO:0000256" key="13">
    <source>
        <dbReference type="SAM" id="MobiDB-lite"/>
    </source>
</evidence>
<dbReference type="Pfam" id="PF07897">
    <property type="entry name" value="EAR"/>
    <property type="match status" value="1"/>
</dbReference>
<feature type="transmembrane region" description="Helical" evidence="14">
    <location>
        <begin position="254"/>
        <end position="272"/>
    </location>
</feature>
<dbReference type="Proteomes" id="UP001161247">
    <property type="component" value="Chromosome 5"/>
</dbReference>
<keyword evidence="5 14" id="KW-0812">Transmembrane</keyword>
<dbReference type="GO" id="GO:0016192">
    <property type="term" value="P:vesicle-mediated transport"/>
    <property type="evidence" value="ECO:0007669"/>
    <property type="project" value="UniProtKB-KW"/>
</dbReference>
<dbReference type="EMBL" id="OX459122">
    <property type="protein sequence ID" value="CAI9107380.1"/>
    <property type="molecule type" value="Genomic_DNA"/>
</dbReference>
<evidence type="ECO:0000256" key="1">
    <source>
        <dbReference type="ARBA" id="ARBA00004123"/>
    </source>
</evidence>
<evidence type="ECO:0000313" key="17">
    <source>
        <dbReference type="EMBL" id="CAI9107380.1"/>
    </source>
</evidence>
<name>A0AAV1DHP1_OLDCO</name>
<accession>A0AAV1DHP1</accession>
<keyword evidence="10 14" id="KW-0472">Membrane</keyword>
<feature type="compositionally biased region" description="Polar residues" evidence="13">
    <location>
        <begin position="740"/>
        <end position="768"/>
    </location>
</feature>
<keyword evidence="8" id="KW-0653">Protein transport</keyword>
<evidence type="ECO:0000256" key="9">
    <source>
        <dbReference type="ARBA" id="ARBA00022989"/>
    </source>
</evidence>
<comment type="subcellular location">
    <subcellularLocation>
        <location evidence="2">Endoplasmic reticulum membrane</location>
        <topology evidence="2">Multi-pass membrane protein</topology>
    </subcellularLocation>
    <subcellularLocation>
        <location evidence="1">Nucleus</location>
    </subcellularLocation>
</comment>
<keyword evidence="9 14" id="KW-1133">Transmembrane helix</keyword>
<dbReference type="GO" id="GO:0005634">
    <property type="term" value="C:nucleus"/>
    <property type="evidence" value="ECO:0007669"/>
    <property type="project" value="UniProtKB-SubCell"/>
</dbReference>
<feature type="compositionally biased region" description="Low complexity" evidence="13">
    <location>
        <begin position="666"/>
        <end position="675"/>
    </location>
</feature>
<feature type="transmembrane region" description="Helical" evidence="14">
    <location>
        <begin position="197"/>
        <end position="216"/>
    </location>
</feature>
<dbReference type="GO" id="GO:0006621">
    <property type="term" value="P:protein retention in ER lumen"/>
    <property type="evidence" value="ECO:0007669"/>
    <property type="project" value="InterPro"/>
</dbReference>
<organism evidence="17 18">
    <name type="scientific">Oldenlandia corymbosa var. corymbosa</name>
    <dbReference type="NCBI Taxonomy" id="529605"/>
    <lineage>
        <taxon>Eukaryota</taxon>
        <taxon>Viridiplantae</taxon>
        <taxon>Streptophyta</taxon>
        <taxon>Embryophyta</taxon>
        <taxon>Tracheophyta</taxon>
        <taxon>Spermatophyta</taxon>
        <taxon>Magnoliopsida</taxon>
        <taxon>eudicotyledons</taxon>
        <taxon>Gunneridae</taxon>
        <taxon>Pentapetalae</taxon>
        <taxon>asterids</taxon>
        <taxon>lamiids</taxon>
        <taxon>Gentianales</taxon>
        <taxon>Rubiaceae</taxon>
        <taxon>Rubioideae</taxon>
        <taxon>Spermacoceae</taxon>
        <taxon>Hedyotis-Oldenlandia complex</taxon>
        <taxon>Oldenlandia</taxon>
    </lineage>
</organism>
<feature type="transmembrane region" description="Helical" evidence="14">
    <location>
        <begin position="292"/>
        <end position="314"/>
    </location>
</feature>
<comment type="similarity">
    <text evidence="3">Belongs to the ERD2 family.</text>
</comment>
<dbReference type="Pfam" id="PF16135">
    <property type="entry name" value="TDBD"/>
    <property type="match status" value="1"/>
</dbReference>
<dbReference type="PANTHER" id="PTHR10585">
    <property type="entry name" value="ER LUMEN PROTEIN RETAINING RECEPTOR"/>
    <property type="match status" value="1"/>
</dbReference>
<dbReference type="AlphaFoldDB" id="A0AAV1DHP1"/>
<keyword evidence="4" id="KW-0813">Transport</keyword>
<dbReference type="InterPro" id="IPR000133">
    <property type="entry name" value="ER_ret_rcpt"/>
</dbReference>